<dbReference type="RefSeq" id="WP_342594851.1">
    <property type="nucleotide sequence ID" value="NZ_CP151919.1"/>
</dbReference>
<proteinExistence type="predicted"/>
<sequence>MANGALQVNPTQTLQQQVTDQQVLAAEDVGRRERTIGEAREELLDLPIMRRVRGGVEVADRSLRRRLPKGAGERLDDLFPGGLRPCRQVGCSKRYRFDWLVRTPAMVRSRVSGREQSVSVDRYIIERSESREIPFPRKRPRTFASTDPIRR</sequence>
<gene>
    <name evidence="1" type="ORF">AAGT95_19570</name>
</gene>
<evidence type="ECO:0000313" key="1">
    <source>
        <dbReference type="EMBL" id="XAD53993.1"/>
    </source>
</evidence>
<protein>
    <submittedName>
        <fullName evidence="1">Uncharacterized protein</fullName>
    </submittedName>
</protein>
<reference evidence="1 2" key="1">
    <citation type="submission" date="2024-04" db="EMBL/GenBank/DDBJ databases">
        <title>Salinicola lusitanus LLJ914,a marine bacterium isolated from the Okinawa Trough.</title>
        <authorList>
            <person name="Li J."/>
        </authorList>
    </citation>
    <scope>NUCLEOTIDE SEQUENCE [LARGE SCALE GENOMIC DNA]</scope>
    <source>
        <strain evidence="1 2">LLJ914</strain>
    </source>
</reference>
<keyword evidence="2" id="KW-1185">Reference proteome</keyword>
<evidence type="ECO:0000313" key="2">
    <source>
        <dbReference type="Proteomes" id="UP001453229"/>
    </source>
</evidence>
<dbReference type="Proteomes" id="UP001453229">
    <property type="component" value="Chromosome"/>
</dbReference>
<accession>A0ABZ3CS33</accession>
<dbReference type="EMBL" id="CP151919">
    <property type="protein sequence ID" value="XAD53993.1"/>
    <property type="molecule type" value="Genomic_DNA"/>
</dbReference>
<name>A0ABZ3CS33_9GAMM</name>
<organism evidence="1 2">
    <name type="scientific">Salinicola lusitanus</name>
    <dbReference type="NCBI Taxonomy" id="1949085"/>
    <lineage>
        <taxon>Bacteria</taxon>
        <taxon>Pseudomonadati</taxon>
        <taxon>Pseudomonadota</taxon>
        <taxon>Gammaproteobacteria</taxon>
        <taxon>Oceanospirillales</taxon>
        <taxon>Halomonadaceae</taxon>
        <taxon>Salinicola</taxon>
    </lineage>
</organism>